<organism evidence="9 10">
    <name type="scientific">Zongyangia hominis</name>
    <dbReference type="NCBI Taxonomy" id="2763677"/>
    <lineage>
        <taxon>Bacteria</taxon>
        <taxon>Bacillati</taxon>
        <taxon>Bacillota</taxon>
        <taxon>Clostridia</taxon>
        <taxon>Eubacteriales</taxon>
        <taxon>Oscillospiraceae</taxon>
        <taxon>Zongyangia</taxon>
    </lineage>
</organism>
<proteinExistence type="inferred from homology"/>
<dbReference type="Pfam" id="PF00246">
    <property type="entry name" value="Peptidase_M14"/>
    <property type="match status" value="1"/>
</dbReference>
<keyword evidence="3" id="KW-0645">Protease</keyword>
<evidence type="ECO:0000256" key="2">
    <source>
        <dbReference type="ARBA" id="ARBA00005988"/>
    </source>
</evidence>
<comment type="similarity">
    <text evidence="2 7">Belongs to the peptidase M14 family.</text>
</comment>
<feature type="active site" description="Proton donor/acceptor" evidence="7">
    <location>
        <position position="269"/>
    </location>
</feature>
<name>A0A926EA13_9FIRM</name>
<keyword evidence="6" id="KW-0482">Metalloprotease</keyword>
<dbReference type="GO" id="GO:0004181">
    <property type="term" value="F:metallocarboxypeptidase activity"/>
    <property type="evidence" value="ECO:0007669"/>
    <property type="project" value="InterPro"/>
</dbReference>
<dbReference type="PANTHER" id="PTHR11705">
    <property type="entry name" value="PROTEASE FAMILY M14 CARBOXYPEPTIDASE A,B"/>
    <property type="match status" value="1"/>
</dbReference>
<dbReference type="GO" id="GO:0005615">
    <property type="term" value="C:extracellular space"/>
    <property type="evidence" value="ECO:0007669"/>
    <property type="project" value="TreeGrafter"/>
</dbReference>
<dbReference type="GO" id="GO:0006508">
    <property type="term" value="P:proteolysis"/>
    <property type="evidence" value="ECO:0007669"/>
    <property type="project" value="UniProtKB-KW"/>
</dbReference>
<evidence type="ECO:0000256" key="3">
    <source>
        <dbReference type="ARBA" id="ARBA00022670"/>
    </source>
</evidence>
<evidence type="ECO:0000256" key="7">
    <source>
        <dbReference type="PROSITE-ProRule" id="PRU01379"/>
    </source>
</evidence>
<evidence type="ECO:0000256" key="1">
    <source>
        <dbReference type="ARBA" id="ARBA00001947"/>
    </source>
</evidence>
<evidence type="ECO:0000313" key="10">
    <source>
        <dbReference type="Proteomes" id="UP000660861"/>
    </source>
</evidence>
<dbReference type="InterPro" id="IPR034274">
    <property type="entry name" value="ENP1_M14_CPD"/>
</dbReference>
<keyword evidence="4" id="KW-0378">Hydrolase</keyword>
<protein>
    <submittedName>
        <fullName evidence="9">Gamma-D-glutamyl-meso-diaminopimelate peptidase</fullName>
    </submittedName>
</protein>
<evidence type="ECO:0000256" key="6">
    <source>
        <dbReference type="ARBA" id="ARBA00023049"/>
    </source>
</evidence>
<dbReference type="InterPro" id="IPR000834">
    <property type="entry name" value="Peptidase_M14"/>
</dbReference>
<dbReference type="EMBL" id="JACRTC010000004">
    <property type="protein sequence ID" value="MBC8570680.1"/>
    <property type="molecule type" value="Genomic_DNA"/>
</dbReference>
<comment type="cofactor">
    <cofactor evidence="1">
        <name>Zn(2+)</name>
        <dbReference type="ChEBI" id="CHEBI:29105"/>
    </cofactor>
</comment>
<dbReference type="CDD" id="cd06229">
    <property type="entry name" value="M14_Endopeptidase_I"/>
    <property type="match status" value="1"/>
</dbReference>
<keyword evidence="5" id="KW-0862">Zinc</keyword>
<dbReference type="RefSeq" id="WP_262397776.1">
    <property type="nucleotide sequence ID" value="NZ_JACRTC010000004.1"/>
</dbReference>
<evidence type="ECO:0000256" key="5">
    <source>
        <dbReference type="ARBA" id="ARBA00022833"/>
    </source>
</evidence>
<dbReference type="Proteomes" id="UP000660861">
    <property type="component" value="Unassembled WGS sequence"/>
</dbReference>
<evidence type="ECO:0000256" key="4">
    <source>
        <dbReference type="ARBA" id="ARBA00022801"/>
    </source>
</evidence>
<dbReference type="PRINTS" id="PR00765">
    <property type="entry name" value="CRBOXYPTASEA"/>
</dbReference>
<dbReference type="AlphaFoldDB" id="A0A926EA13"/>
<evidence type="ECO:0000313" key="9">
    <source>
        <dbReference type="EMBL" id="MBC8570680.1"/>
    </source>
</evidence>
<dbReference type="PROSITE" id="PS52035">
    <property type="entry name" value="PEPTIDASE_M14"/>
    <property type="match status" value="1"/>
</dbReference>
<dbReference type="PANTHER" id="PTHR11705:SF143">
    <property type="entry name" value="SLL0236 PROTEIN"/>
    <property type="match status" value="1"/>
</dbReference>
<sequence length="299" mass="33243">MEQSREQPFGYAQLEEQILAIKKKGGPVKAFTIGKTVLGRNIYALGMGKLRQAALMVGATHGLEWVTSRLLMMFAGELMEALEEGKSLCAVDPRKVEETRGLIIVPMLNPDGVEIAQHGAKGCMHLAKRIYEICDGHFEKWQANARGVDLNHNFDAGWDILKQMEISYDILKPAPTRFGGHRPMSEPETKAIAQLISSFDVKTLYSFHSQGEEIYYHYGPNTPHQSKLMAQILASSSGYTLSEPEGIASHGGLKDYFIQKYSRPGFTIEVGKGRNPLPDSDAPAIYEKIREMLTLAMIL</sequence>
<dbReference type="SUPFAM" id="SSF53187">
    <property type="entry name" value="Zn-dependent exopeptidases"/>
    <property type="match status" value="1"/>
</dbReference>
<gene>
    <name evidence="9" type="ORF">H8709_07525</name>
</gene>
<accession>A0A926EA13</accession>
<keyword evidence="10" id="KW-1185">Reference proteome</keyword>
<comment type="caution">
    <text evidence="9">The sequence shown here is derived from an EMBL/GenBank/DDBJ whole genome shotgun (WGS) entry which is preliminary data.</text>
</comment>
<reference evidence="9" key="1">
    <citation type="submission" date="2020-08" db="EMBL/GenBank/DDBJ databases">
        <title>Genome public.</title>
        <authorList>
            <person name="Liu C."/>
            <person name="Sun Q."/>
        </authorList>
    </citation>
    <scope>NUCLEOTIDE SEQUENCE</scope>
    <source>
        <strain evidence="9">NSJ-54</strain>
    </source>
</reference>
<dbReference type="Gene3D" id="3.40.630.10">
    <property type="entry name" value="Zn peptidases"/>
    <property type="match status" value="1"/>
</dbReference>
<feature type="domain" description="Peptidase M14" evidence="8">
    <location>
        <begin position="7"/>
        <end position="299"/>
    </location>
</feature>
<evidence type="ECO:0000259" key="8">
    <source>
        <dbReference type="PROSITE" id="PS52035"/>
    </source>
</evidence>
<dbReference type="SMART" id="SM00631">
    <property type="entry name" value="Zn_pept"/>
    <property type="match status" value="1"/>
</dbReference>
<dbReference type="GO" id="GO:0008270">
    <property type="term" value="F:zinc ion binding"/>
    <property type="evidence" value="ECO:0007669"/>
    <property type="project" value="InterPro"/>
</dbReference>